<keyword evidence="2" id="KW-1185">Reference proteome</keyword>
<evidence type="ECO:0000313" key="1">
    <source>
        <dbReference type="EMBL" id="KZV95795.1"/>
    </source>
</evidence>
<accession>A0A165K4W1</accession>
<dbReference type="InParanoid" id="A0A165K4W1"/>
<sequence>MIPLATFADLPVELGQSIILLAANSCALDDKPKLANLTRTSRGIHALVQPILSETVFVNSSNFLLVCATPGSFTSTHRLIVDDSTCDGDSLRTLVTSTPAFRKVEMFRGPLWMFHTLLSVCTPVRAVVTESGWYYAYGLRESSLSRLTHLSGRSSAFFLIQFIPSGIYSDLVQLSHLVLGYRNIHVQYSIIPMLPKLLALPKLEYLCVCVPSDWHNGMSKLSAFARDRNEPRLWASRETEDRLGLFDDKHCLIGEPLLHADAR</sequence>
<organism evidence="1 2">
    <name type="scientific">Exidia glandulosa HHB12029</name>
    <dbReference type="NCBI Taxonomy" id="1314781"/>
    <lineage>
        <taxon>Eukaryota</taxon>
        <taxon>Fungi</taxon>
        <taxon>Dikarya</taxon>
        <taxon>Basidiomycota</taxon>
        <taxon>Agaricomycotina</taxon>
        <taxon>Agaricomycetes</taxon>
        <taxon>Auriculariales</taxon>
        <taxon>Exidiaceae</taxon>
        <taxon>Exidia</taxon>
    </lineage>
</organism>
<evidence type="ECO:0008006" key="3">
    <source>
        <dbReference type="Google" id="ProtNLM"/>
    </source>
</evidence>
<name>A0A165K4W1_EXIGL</name>
<evidence type="ECO:0000313" key="2">
    <source>
        <dbReference type="Proteomes" id="UP000077266"/>
    </source>
</evidence>
<protein>
    <recommendedName>
        <fullName evidence="3">F-box domain-containing protein</fullName>
    </recommendedName>
</protein>
<reference evidence="1 2" key="1">
    <citation type="journal article" date="2016" name="Mol. Biol. Evol.">
        <title>Comparative Genomics of Early-Diverging Mushroom-Forming Fungi Provides Insights into the Origins of Lignocellulose Decay Capabilities.</title>
        <authorList>
            <person name="Nagy L.G."/>
            <person name="Riley R."/>
            <person name="Tritt A."/>
            <person name="Adam C."/>
            <person name="Daum C."/>
            <person name="Floudas D."/>
            <person name="Sun H."/>
            <person name="Yadav J.S."/>
            <person name="Pangilinan J."/>
            <person name="Larsson K.H."/>
            <person name="Matsuura K."/>
            <person name="Barry K."/>
            <person name="Labutti K."/>
            <person name="Kuo R."/>
            <person name="Ohm R.A."/>
            <person name="Bhattacharya S.S."/>
            <person name="Shirouzu T."/>
            <person name="Yoshinaga Y."/>
            <person name="Martin F.M."/>
            <person name="Grigoriev I.V."/>
            <person name="Hibbett D.S."/>
        </authorList>
    </citation>
    <scope>NUCLEOTIDE SEQUENCE [LARGE SCALE GENOMIC DNA]</scope>
    <source>
        <strain evidence="1 2">HHB12029</strain>
    </source>
</reference>
<gene>
    <name evidence="1" type="ORF">EXIGLDRAFT_734644</name>
</gene>
<dbReference type="Proteomes" id="UP000077266">
    <property type="component" value="Unassembled WGS sequence"/>
</dbReference>
<dbReference type="EMBL" id="KV425951">
    <property type="protein sequence ID" value="KZV95795.1"/>
    <property type="molecule type" value="Genomic_DNA"/>
</dbReference>
<proteinExistence type="predicted"/>
<dbReference type="AlphaFoldDB" id="A0A165K4W1"/>